<protein>
    <submittedName>
        <fullName evidence="1">Uncharacterized protein</fullName>
    </submittedName>
</protein>
<name>A0A0F9JX24_9ZZZZ</name>
<feature type="non-terminal residue" evidence="1">
    <location>
        <position position="1"/>
    </location>
</feature>
<sequence length="289" mass="30848">LNSLEEFIVIVRQGAAWRELSRNIKDRGQGVGTQAITIATGTVTPANGVHRIVLEHEGGGPADTLTDIEVDGQGVGAIIVVQAATDHDMTITHTGSPTNGKIALKDGNDVVLLETDESITLVQIGTAWQEISRNLRRRGVTVKLNTAEAITQNVLTEVPWDEVIDELGSYGTGGGSNDWWDSGAAGHIVIPTGVNRVRVCVQVQREVSVSGTSHFLQTQLNDADYEGMIFYESGGTSGSDMAYGGCAPPIDVVGGTDIITLDVQHNASAPKDLCDLDLDHCWFSVWMVD</sequence>
<proteinExistence type="predicted"/>
<dbReference type="EMBL" id="LAZR01015139">
    <property type="protein sequence ID" value="KKM14468.1"/>
    <property type="molecule type" value="Genomic_DNA"/>
</dbReference>
<accession>A0A0F9JX24</accession>
<organism evidence="1">
    <name type="scientific">marine sediment metagenome</name>
    <dbReference type="NCBI Taxonomy" id="412755"/>
    <lineage>
        <taxon>unclassified sequences</taxon>
        <taxon>metagenomes</taxon>
        <taxon>ecological metagenomes</taxon>
    </lineage>
</organism>
<gene>
    <name evidence="1" type="ORF">LCGC14_1705840</name>
</gene>
<dbReference type="AlphaFoldDB" id="A0A0F9JX24"/>
<reference evidence="1" key="1">
    <citation type="journal article" date="2015" name="Nature">
        <title>Complex archaea that bridge the gap between prokaryotes and eukaryotes.</title>
        <authorList>
            <person name="Spang A."/>
            <person name="Saw J.H."/>
            <person name="Jorgensen S.L."/>
            <person name="Zaremba-Niedzwiedzka K."/>
            <person name="Martijn J."/>
            <person name="Lind A.E."/>
            <person name="van Eijk R."/>
            <person name="Schleper C."/>
            <person name="Guy L."/>
            <person name="Ettema T.J."/>
        </authorList>
    </citation>
    <scope>NUCLEOTIDE SEQUENCE</scope>
</reference>
<evidence type="ECO:0000313" key="1">
    <source>
        <dbReference type="EMBL" id="KKM14468.1"/>
    </source>
</evidence>
<comment type="caution">
    <text evidence="1">The sequence shown here is derived from an EMBL/GenBank/DDBJ whole genome shotgun (WGS) entry which is preliminary data.</text>
</comment>